<proteinExistence type="predicted"/>
<reference evidence="1" key="1">
    <citation type="journal article" date="2014" name="Front. Microbiol.">
        <title>High frequency of phylogenetically diverse reductive dehalogenase-homologous genes in deep subseafloor sedimentary metagenomes.</title>
        <authorList>
            <person name="Kawai M."/>
            <person name="Futagami T."/>
            <person name="Toyoda A."/>
            <person name="Takaki Y."/>
            <person name="Nishi S."/>
            <person name="Hori S."/>
            <person name="Arai W."/>
            <person name="Tsubouchi T."/>
            <person name="Morono Y."/>
            <person name="Uchiyama I."/>
            <person name="Ito T."/>
            <person name="Fujiyama A."/>
            <person name="Inagaki F."/>
            <person name="Takami H."/>
        </authorList>
    </citation>
    <scope>NUCLEOTIDE SEQUENCE</scope>
    <source>
        <strain evidence="1">Expedition CK06-06</strain>
    </source>
</reference>
<feature type="non-terminal residue" evidence="1">
    <location>
        <position position="1"/>
    </location>
</feature>
<dbReference type="EMBL" id="BARV01045656">
    <property type="protein sequence ID" value="GAI70681.1"/>
    <property type="molecule type" value="Genomic_DNA"/>
</dbReference>
<sequence length="44" mass="5283">NIFYYIFKIYKMCICLKWLATANEVRTRIIGLDENIFIPELIIS</sequence>
<comment type="caution">
    <text evidence="1">The sequence shown here is derived from an EMBL/GenBank/DDBJ whole genome shotgun (WGS) entry which is preliminary data.</text>
</comment>
<protein>
    <submittedName>
        <fullName evidence="1">Uncharacterized protein</fullName>
    </submittedName>
</protein>
<organism evidence="1">
    <name type="scientific">marine sediment metagenome</name>
    <dbReference type="NCBI Taxonomy" id="412755"/>
    <lineage>
        <taxon>unclassified sequences</taxon>
        <taxon>metagenomes</taxon>
        <taxon>ecological metagenomes</taxon>
    </lineage>
</organism>
<gene>
    <name evidence="1" type="ORF">S06H3_66726</name>
</gene>
<evidence type="ECO:0000313" key="1">
    <source>
        <dbReference type="EMBL" id="GAI70681.1"/>
    </source>
</evidence>
<accession>X1RUQ5</accession>
<name>X1RUQ5_9ZZZZ</name>
<dbReference type="AlphaFoldDB" id="X1RUQ5"/>